<dbReference type="CTD" id="26254"/>
<evidence type="ECO:0000256" key="4">
    <source>
        <dbReference type="ARBA" id="ARBA00022530"/>
    </source>
</evidence>
<dbReference type="AlphaFoldDB" id="A0A384BLB4"/>
<keyword evidence="6" id="KW-0732">Signal</keyword>
<name>A0A384BLB4_URSMA</name>
<evidence type="ECO:0000256" key="1">
    <source>
        <dbReference type="ARBA" id="ARBA00004498"/>
    </source>
</evidence>
<evidence type="ECO:0000256" key="9">
    <source>
        <dbReference type="ARBA" id="ARBA00023180"/>
    </source>
</evidence>
<proteinExistence type="inferred from homology"/>
<dbReference type="InterPro" id="IPR043547">
    <property type="entry name" value="Mimecan/Epiphycan/Opticin"/>
</dbReference>
<dbReference type="InterPro" id="IPR032675">
    <property type="entry name" value="LRR_dom_sf"/>
</dbReference>
<dbReference type="GO" id="GO:0061975">
    <property type="term" value="P:articular cartilage development"/>
    <property type="evidence" value="ECO:0007669"/>
    <property type="project" value="TreeGrafter"/>
</dbReference>
<dbReference type="OrthoDB" id="676979at2759"/>
<evidence type="ECO:0000256" key="6">
    <source>
        <dbReference type="ARBA" id="ARBA00022729"/>
    </source>
</evidence>
<evidence type="ECO:0000256" key="7">
    <source>
        <dbReference type="ARBA" id="ARBA00022737"/>
    </source>
</evidence>
<protein>
    <submittedName>
        <fullName evidence="11">Opticin</fullName>
    </submittedName>
</protein>
<keyword evidence="4" id="KW-0272">Extracellular matrix</keyword>
<reference evidence="11" key="1">
    <citation type="submission" date="2025-08" db="UniProtKB">
        <authorList>
            <consortium name="RefSeq"/>
        </authorList>
    </citation>
    <scope>IDENTIFICATION</scope>
    <source>
        <tissue evidence="11">Whole blood</tissue>
    </source>
</reference>
<evidence type="ECO:0000256" key="5">
    <source>
        <dbReference type="ARBA" id="ARBA00022614"/>
    </source>
</evidence>
<dbReference type="FunFam" id="3.80.10.10:FF:000167">
    <property type="entry name" value="epiphycan"/>
    <property type="match status" value="1"/>
</dbReference>
<dbReference type="InterPro" id="IPR003591">
    <property type="entry name" value="Leu-rich_rpt_typical-subtyp"/>
</dbReference>
<dbReference type="SUPFAM" id="SSF52058">
    <property type="entry name" value="L domain-like"/>
    <property type="match status" value="1"/>
</dbReference>
<comment type="subcellular location">
    <subcellularLocation>
        <location evidence="1">Secreted</location>
        <location evidence="1">Extracellular space</location>
        <location evidence="1">Extracellular matrix</location>
    </subcellularLocation>
</comment>
<dbReference type="GO" id="GO:0031012">
    <property type="term" value="C:extracellular matrix"/>
    <property type="evidence" value="ECO:0007669"/>
    <property type="project" value="TreeGrafter"/>
</dbReference>
<keyword evidence="3" id="KW-0964">Secreted</keyword>
<dbReference type="PANTHER" id="PTHR46269:SF4">
    <property type="entry name" value="OPTICIN"/>
    <property type="match status" value="1"/>
</dbReference>
<dbReference type="GO" id="GO:0030199">
    <property type="term" value="P:collagen fibril organization"/>
    <property type="evidence" value="ECO:0007669"/>
    <property type="project" value="TreeGrafter"/>
</dbReference>
<gene>
    <name evidence="11" type="primary">OPTC</name>
</gene>
<evidence type="ECO:0000256" key="2">
    <source>
        <dbReference type="ARBA" id="ARBA00006912"/>
    </source>
</evidence>
<dbReference type="PANTHER" id="PTHR46269">
    <property type="entry name" value="EPIPHYCAN-RELATED"/>
    <property type="match status" value="1"/>
</dbReference>
<comment type="similarity">
    <text evidence="2">Belongs to the small leucine-rich proteoglycan (SLRP) family. SLRP class III subfamily.</text>
</comment>
<dbReference type="GO" id="GO:0060348">
    <property type="term" value="P:bone development"/>
    <property type="evidence" value="ECO:0007669"/>
    <property type="project" value="TreeGrafter"/>
</dbReference>
<organism evidence="10 11">
    <name type="scientific">Ursus maritimus</name>
    <name type="common">Polar bear</name>
    <name type="synonym">Thalarctos maritimus</name>
    <dbReference type="NCBI Taxonomy" id="29073"/>
    <lineage>
        <taxon>Eukaryota</taxon>
        <taxon>Metazoa</taxon>
        <taxon>Chordata</taxon>
        <taxon>Craniata</taxon>
        <taxon>Vertebrata</taxon>
        <taxon>Euteleostomi</taxon>
        <taxon>Mammalia</taxon>
        <taxon>Eutheria</taxon>
        <taxon>Laurasiatheria</taxon>
        <taxon>Carnivora</taxon>
        <taxon>Caniformia</taxon>
        <taxon>Ursidae</taxon>
        <taxon>Ursus</taxon>
    </lineage>
</organism>
<evidence type="ECO:0000256" key="3">
    <source>
        <dbReference type="ARBA" id="ARBA00022525"/>
    </source>
</evidence>
<accession>A0A384BLB4</accession>
<dbReference type="Proteomes" id="UP000261680">
    <property type="component" value="Unplaced"/>
</dbReference>
<dbReference type="GeneID" id="103657737"/>
<sequence>MKLPAFLSLLALVLLEAGTASLPKERKRRDQMLGEDDSYAVLGNYVLGLDNYDEVIDLSDYEGLMDYGDQLPEVKVATLAAPTEISSPQSTGTPRTLSSKPTMTRPMTLGLLDSPSSHGLPTCLVCVCLGSSVYCDEADLESIPPLPKATAYLYARFNRIRQIRAGDFEGLTKLKRIDLSSNSISSIDDDALRLLHALRELILPKNQLTALPALPPAIEVLDVRLNRLQSSGIQPEAFRALEKLQFLYLADNLLDSIPGPLPASLRSLHLQNNMIETMQSDAFCDTEEHKHSRRRLEDIRLDGNPINLGLFPSAYFCLPRLPTGRCC</sequence>
<keyword evidence="8" id="KW-1015">Disulfide bond</keyword>
<evidence type="ECO:0000313" key="11">
    <source>
        <dbReference type="RefSeq" id="XP_008683366.2"/>
    </source>
</evidence>
<evidence type="ECO:0000313" key="10">
    <source>
        <dbReference type="Proteomes" id="UP000261680"/>
    </source>
</evidence>
<dbReference type="SMART" id="SM00369">
    <property type="entry name" value="LRR_TYP"/>
    <property type="match status" value="4"/>
</dbReference>
<dbReference type="PROSITE" id="PS51450">
    <property type="entry name" value="LRR"/>
    <property type="match status" value="2"/>
</dbReference>
<dbReference type="RefSeq" id="XP_008683366.2">
    <property type="nucleotide sequence ID" value="XM_008685144.2"/>
</dbReference>
<dbReference type="STRING" id="29073.ENSUMAP00000007093"/>
<dbReference type="Pfam" id="PF13855">
    <property type="entry name" value="LRR_8"/>
    <property type="match status" value="1"/>
</dbReference>
<keyword evidence="7" id="KW-0677">Repeat</keyword>
<keyword evidence="5" id="KW-0433">Leucine-rich repeat</keyword>
<evidence type="ECO:0000256" key="8">
    <source>
        <dbReference type="ARBA" id="ARBA00023157"/>
    </source>
</evidence>
<keyword evidence="10" id="KW-1185">Reference proteome</keyword>
<dbReference type="InterPro" id="IPR001611">
    <property type="entry name" value="Leu-rich_rpt"/>
</dbReference>
<dbReference type="KEGG" id="umr:103657737"/>
<dbReference type="GO" id="GO:0005615">
    <property type="term" value="C:extracellular space"/>
    <property type="evidence" value="ECO:0007669"/>
    <property type="project" value="TreeGrafter"/>
</dbReference>
<dbReference type="Gene3D" id="3.80.10.10">
    <property type="entry name" value="Ribonuclease Inhibitor"/>
    <property type="match status" value="1"/>
</dbReference>
<keyword evidence="9" id="KW-0325">Glycoprotein</keyword>